<sequence length="107" mass="12357">MMVRISEIDILPEHLGEYNTILKEEAAASVEKEPGVIAIFPMSLKEQPNQIRIVEIYADSAAYRSHLKTPHFQHYKTSTLKMVKSLKLVDMNALDRETMLNIFRKLK</sequence>
<organism evidence="2 3">
    <name type="scientific">Dyadobacter flavalbus</name>
    <dbReference type="NCBI Taxonomy" id="2579942"/>
    <lineage>
        <taxon>Bacteria</taxon>
        <taxon>Pseudomonadati</taxon>
        <taxon>Bacteroidota</taxon>
        <taxon>Cytophagia</taxon>
        <taxon>Cytophagales</taxon>
        <taxon>Spirosomataceae</taxon>
        <taxon>Dyadobacter</taxon>
    </lineage>
</organism>
<dbReference type="PROSITE" id="PS51725">
    <property type="entry name" value="ABM"/>
    <property type="match status" value="1"/>
</dbReference>
<evidence type="ECO:0000259" key="1">
    <source>
        <dbReference type="PROSITE" id="PS51725"/>
    </source>
</evidence>
<evidence type="ECO:0000313" key="3">
    <source>
        <dbReference type="Proteomes" id="UP000323994"/>
    </source>
</evidence>
<dbReference type="AlphaFoldDB" id="A0A5M8QRK1"/>
<dbReference type="Proteomes" id="UP000323994">
    <property type="component" value="Unassembled WGS sequence"/>
</dbReference>
<protein>
    <submittedName>
        <fullName evidence="2">Antibiotic biosynthesis monooxygenase</fullName>
    </submittedName>
</protein>
<feature type="domain" description="ABM" evidence="1">
    <location>
        <begin position="2"/>
        <end position="92"/>
    </location>
</feature>
<dbReference type="SUPFAM" id="SSF54909">
    <property type="entry name" value="Dimeric alpha+beta barrel"/>
    <property type="match status" value="1"/>
</dbReference>
<reference evidence="2 3" key="1">
    <citation type="submission" date="2019-05" db="EMBL/GenBank/DDBJ databases">
        <authorList>
            <person name="Qu J.-H."/>
        </authorList>
    </citation>
    <scope>NUCLEOTIDE SEQUENCE [LARGE SCALE GENOMIC DNA]</scope>
    <source>
        <strain evidence="2 3">NS28</strain>
    </source>
</reference>
<keyword evidence="2" id="KW-0560">Oxidoreductase</keyword>
<proteinExistence type="predicted"/>
<keyword evidence="3" id="KW-1185">Reference proteome</keyword>
<accession>A0A5M8QRK1</accession>
<dbReference type="InterPro" id="IPR007138">
    <property type="entry name" value="ABM_dom"/>
</dbReference>
<evidence type="ECO:0000313" key="2">
    <source>
        <dbReference type="EMBL" id="KAA6438709.1"/>
    </source>
</evidence>
<keyword evidence="2" id="KW-0503">Monooxygenase</keyword>
<gene>
    <name evidence="2" type="ORF">FEM33_16575</name>
</gene>
<dbReference type="PANTHER" id="PTHR33336">
    <property type="entry name" value="QUINOL MONOOXYGENASE YGIN-RELATED"/>
    <property type="match status" value="1"/>
</dbReference>
<dbReference type="PANTHER" id="PTHR33336:SF3">
    <property type="entry name" value="ABM DOMAIN-CONTAINING PROTEIN"/>
    <property type="match status" value="1"/>
</dbReference>
<dbReference type="InterPro" id="IPR011008">
    <property type="entry name" value="Dimeric_a/b-barrel"/>
</dbReference>
<name>A0A5M8QRK1_9BACT</name>
<comment type="caution">
    <text evidence="2">The sequence shown here is derived from an EMBL/GenBank/DDBJ whole genome shotgun (WGS) entry which is preliminary data.</text>
</comment>
<dbReference type="OrthoDB" id="9812754at2"/>
<dbReference type="InterPro" id="IPR050744">
    <property type="entry name" value="AI-2_Isomerase_LsrG"/>
</dbReference>
<dbReference type="GO" id="GO:0004497">
    <property type="term" value="F:monooxygenase activity"/>
    <property type="evidence" value="ECO:0007669"/>
    <property type="project" value="UniProtKB-KW"/>
</dbReference>
<dbReference type="Gene3D" id="3.30.70.100">
    <property type="match status" value="1"/>
</dbReference>
<dbReference type="Pfam" id="PF03992">
    <property type="entry name" value="ABM"/>
    <property type="match status" value="1"/>
</dbReference>
<dbReference type="EMBL" id="VBSN01000049">
    <property type="protein sequence ID" value="KAA6438709.1"/>
    <property type="molecule type" value="Genomic_DNA"/>
</dbReference>